<keyword evidence="1" id="KW-1133">Transmembrane helix</keyword>
<feature type="transmembrane region" description="Helical" evidence="1">
    <location>
        <begin position="18"/>
        <end position="36"/>
    </location>
</feature>
<keyword evidence="3" id="KW-1185">Reference proteome</keyword>
<dbReference type="GeneID" id="303302905"/>
<dbReference type="Pfam" id="PF03729">
    <property type="entry name" value="DUF308"/>
    <property type="match status" value="1"/>
</dbReference>
<evidence type="ECO:0000256" key="1">
    <source>
        <dbReference type="SAM" id="Phobius"/>
    </source>
</evidence>
<name>A0ABQ2DAV4_9MICC</name>
<feature type="transmembrane region" description="Helical" evidence="1">
    <location>
        <begin position="156"/>
        <end position="175"/>
    </location>
</feature>
<comment type="caution">
    <text evidence="2">The sequence shown here is derived from an EMBL/GenBank/DDBJ whole genome shotgun (WGS) entry which is preliminary data.</text>
</comment>
<feature type="transmembrane region" description="Helical" evidence="1">
    <location>
        <begin position="42"/>
        <end position="62"/>
    </location>
</feature>
<protein>
    <recommendedName>
        <fullName evidence="4">DUF308 domain-containing protein</fullName>
    </recommendedName>
</protein>
<evidence type="ECO:0008006" key="4">
    <source>
        <dbReference type="Google" id="ProtNLM"/>
    </source>
</evidence>
<proteinExistence type="predicted"/>
<organism evidence="2 3">
    <name type="scientific">Glutamicibacter ardleyensis</name>
    <dbReference type="NCBI Taxonomy" id="225894"/>
    <lineage>
        <taxon>Bacteria</taxon>
        <taxon>Bacillati</taxon>
        <taxon>Actinomycetota</taxon>
        <taxon>Actinomycetes</taxon>
        <taxon>Micrococcales</taxon>
        <taxon>Micrococcaceae</taxon>
        <taxon>Glutamicibacter</taxon>
    </lineage>
</organism>
<evidence type="ECO:0000313" key="2">
    <source>
        <dbReference type="EMBL" id="GGJ49402.1"/>
    </source>
</evidence>
<dbReference type="Proteomes" id="UP000606115">
    <property type="component" value="Unassembled WGS sequence"/>
</dbReference>
<accession>A0ABQ2DAV4</accession>
<sequence length="192" mass="20444">MPAPKTTPAQAQDVFRPVFLRGLGALVYSLISIFWIHADQSVLSYATGALLVVTGAFMWQYVTVPSAPEKSRAAYALGAGLMLLAGIAALFATTPMWVAYLAAFAFFVTGLVEFYVFAKLRAQFPPFRNQLITAAVSVVLAIALLFGTGLDAHGMFGLIGGGTIIFAVFELIAAFGHRHDAKAAAPTEIENN</sequence>
<keyword evidence="1" id="KW-0812">Transmembrane</keyword>
<feature type="transmembrane region" description="Helical" evidence="1">
    <location>
        <begin position="74"/>
        <end position="92"/>
    </location>
</feature>
<keyword evidence="1" id="KW-0472">Membrane</keyword>
<evidence type="ECO:0000313" key="3">
    <source>
        <dbReference type="Proteomes" id="UP000606115"/>
    </source>
</evidence>
<dbReference type="InterPro" id="IPR005325">
    <property type="entry name" value="DUF308_memb"/>
</dbReference>
<reference evidence="3" key="1">
    <citation type="journal article" date="2019" name="Int. J. Syst. Evol. Microbiol.">
        <title>The Global Catalogue of Microorganisms (GCM) 10K type strain sequencing project: providing services to taxonomists for standard genome sequencing and annotation.</title>
        <authorList>
            <consortium name="The Broad Institute Genomics Platform"/>
            <consortium name="The Broad Institute Genome Sequencing Center for Infectious Disease"/>
            <person name="Wu L."/>
            <person name="Ma J."/>
        </authorList>
    </citation>
    <scope>NUCLEOTIDE SEQUENCE [LARGE SCALE GENOMIC DNA]</scope>
    <source>
        <strain evidence="3">CGMCC 1.3685</strain>
    </source>
</reference>
<gene>
    <name evidence="2" type="ORF">GCM10007173_05030</name>
</gene>
<dbReference type="RefSeq" id="WP_096255459.1">
    <property type="nucleotide sequence ID" value="NZ_BMKX01000001.1"/>
</dbReference>
<feature type="transmembrane region" description="Helical" evidence="1">
    <location>
        <begin position="130"/>
        <end position="150"/>
    </location>
</feature>
<dbReference type="EMBL" id="BMKX01000001">
    <property type="protein sequence ID" value="GGJ49402.1"/>
    <property type="molecule type" value="Genomic_DNA"/>
</dbReference>
<feature type="transmembrane region" description="Helical" evidence="1">
    <location>
        <begin position="98"/>
        <end position="118"/>
    </location>
</feature>